<gene>
    <name evidence="2" type="ORF">HDF25_002166</name>
</gene>
<dbReference type="AlphaFoldDB" id="A0A7X0J565"/>
<feature type="chain" id="PRO_5030987264" evidence="1">
    <location>
        <begin position="21"/>
        <end position="215"/>
    </location>
</feature>
<dbReference type="EMBL" id="JACHCC010000005">
    <property type="protein sequence ID" value="MBB6500022.1"/>
    <property type="molecule type" value="Genomic_DNA"/>
</dbReference>
<dbReference type="Proteomes" id="UP000521017">
    <property type="component" value="Unassembled WGS sequence"/>
</dbReference>
<organism evidence="2 3">
    <name type="scientific">Pedobacter cryoconitis</name>
    <dbReference type="NCBI Taxonomy" id="188932"/>
    <lineage>
        <taxon>Bacteria</taxon>
        <taxon>Pseudomonadati</taxon>
        <taxon>Bacteroidota</taxon>
        <taxon>Sphingobacteriia</taxon>
        <taxon>Sphingobacteriales</taxon>
        <taxon>Sphingobacteriaceae</taxon>
        <taxon>Pedobacter</taxon>
    </lineage>
</organism>
<evidence type="ECO:0000256" key="1">
    <source>
        <dbReference type="SAM" id="SignalP"/>
    </source>
</evidence>
<reference evidence="2 3" key="1">
    <citation type="submission" date="2020-08" db="EMBL/GenBank/DDBJ databases">
        <title>Genomic Encyclopedia of Type Strains, Phase IV (KMG-V): Genome sequencing to study the core and pangenomes of soil and plant-associated prokaryotes.</title>
        <authorList>
            <person name="Whitman W."/>
        </authorList>
    </citation>
    <scope>NUCLEOTIDE SEQUENCE [LARGE SCALE GENOMIC DNA]</scope>
    <source>
        <strain evidence="2 3">M2T3</strain>
    </source>
</reference>
<proteinExistence type="predicted"/>
<dbReference type="PROSITE" id="PS51257">
    <property type="entry name" value="PROKAR_LIPOPROTEIN"/>
    <property type="match status" value="1"/>
</dbReference>
<sequence>MKKILFVLVASLAISASCTAQTEKGKMLLGGAIWFRSAKSSYSQKKSTFINVMPNVGYFIADNLAIGGGIGYLHHNDPAKLYPGYPTWTPAIKSNNFSISTFGRYYIGLTPEIKFFSQLSGSIDMQQSKYTDESGNPITDRLKNRVYDVSLSPGFAIFPSRKIGIELSFTGFQYRKGNGKYPPDPNKNEVSEVHFRSFDLGANFFTPHLGVQFYF</sequence>
<feature type="signal peptide" evidence="1">
    <location>
        <begin position="1"/>
        <end position="20"/>
    </location>
</feature>
<name>A0A7X0J565_9SPHI</name>
<protein>
    <submittedName>
        <fullName evidence="2">Outer membrane protein</fullName>
    </submittedName>
</protein>
<accession>A0A7X0J565</accession>
<evidence type="ECO:0000313" key="3">
    <source>
        <dbReference type="Proteomes" id="UP000521017"/>
    </source>
</evidence>
<dbReference type="RefSeq" id="WP_184624742.1">
    <property type="nucleotide sequence ID" value="NZ_JACHCC010000005.1"/>
</dbReference>
<keyword evidence="1" id="KW-0732">Signal</keyword>
<evidence type="ECO:0000313" key="2">
    <source>
        <dbReference type="EMBL" id="MBB6500022.1"/>
    </source>
</evidence>
<comment type="caution">
    <text evidence="2">The sequence shown here is derived from an EMBL/GenBank/DDBJ whole genome shotgun (WGS) entry which is preliminary data.</text>
</comment>